<evidence type="ECO:0000313" key="40">
    <source>
        <dbReference type="EMBL" id="AKJ51791.1"/>
    </source>
</evidence>
<evidence type="ECO:0000313" key="4">
    <source>
        <dbReference type="EMBL" id="AKJ51647.1"/>
    </source>
</evidence>
<dbReference type="EMBL" id="KR699580">
    <property type="protein sequence ID" value="AKJ51719.1"/>
    <property type="molecule type" value="Genomic_DNA"/>
</dbReference>
<feature type="compositionally biased region" description="Polar residues" evidence="1">
    <location>
        <begin position="17"/>
        <end position="29"/>
    </location>
</feature>
<dbReference type="AlphaFoldDB" id="A0A0G3DHS1"/>
<dbReference type="EMBL" id="KR699590">
    <property type="protein sequence ID" value="AKJ51755.1"/>
    <property type="molecule type" value="Genomic_DNA"/>
</dbReference>
<evidence type="ECO:0000313" key="29">
    <source>
        <dbReference type="EMBL" id="AKJ51747.1"/>
    </source>
</evidence>
<evidence type="ECO:0000313" key="34">
    <source>
        <dbReference type="EMBL" id="AKJ51767.1"/>
    </source>
</evidence>
<dbReference type="EMBL" id="KR699569">
    <property type="protein sequence ID" value="AKJ51675.1"/>
    <property type="molecule type" value="Genomic_DNA"/>
</dbReference>
<dbReference type="EMBL" id="KR699602">
    <property type="protein sequence ID" value="AKJ51787.1"/>
    <property type="molecule type" value="Genomic_DNA"/>
</dbReference>
<dbReference type="EMBL" id="KR699583">
    <property type="protein sequence ID" value="AKJ51731.1"/>
    <property type="molecule type" value="Genomic_DNA"/>
</dbReference>
<dbReference type="EMBL" id="KR699577">
    <property type="protein sequence ID" value="AKJ51707.1"/>
    <property type="molecule type" value="Genomic_DNA"/>
</dbReference>
<dbReference type="EMBL" id="KR699603">
    <property type="protein sequence ID" value="AKJ51791.1"/>
    <property type="molecule type" value="Genomic_DNA"/>
</dbReference>
<dbReference type="EMBL" id="KR699600">
    <property type="protein sequence ID" value="AKJ51779.1"/>
    <property type="molecule type" value="Genomic_DNA"/>
</dbReference>
<evidence type="ECO:0000313" key="12">
    <source>
        <dbReference type="EMBL" id="AKJ51679.1"/>
    </source>
</evidence>
<dbReference type="EMBL" id="KR699584">
    <property type="protein sequence ID" value="AKJ51735.1"/>
    <property type="molecule type" value="Genomic_DNA"/>
</dbReference>
<dbReference type="EMBL" id="KR699578">
    <property type="protein sequence ID" value="AKJ51711.1"/>
    <property type="molecule type" value="Genomic_DNA"/>
</dbReference>
<evidence type="ECO:0000256" key="1">
    <source>
        <dbReference type="SAM" id="MobiDB-lite"/>
    </source>
</evidence>
<dbReference type="EMBL" id="KR699566">
    <property type="protein sequence ID" value="AKJ51667.1"/>
    <property type="molecule type" value="Genomic_DNA"/>
</dbReference>
<evidence type="ECO:0000313" key="13">
    <source>
        <dbReference type="EMBL" id="AKJ51683.1"/>
    </source>
</evidence>
<dbReference type="EMBL" id="KR699564">
    <property type="protein sequence ID" value="AKJ51659.1"/>
    <property type="molecule type" value="Genomic_DNA"/>
</dbReference>
<evidence type="ECO:0000313" key="39">
    <source>
        <dbReference type="EMBL" id="AKJ51787.1"/>
    </source>
</evidence>
<evidence type="ECO:0000313" key="28">
    <source>
        <dbReference type="EMBL" id="AKJ51743.1"/>
    </source>
</evidence>
<dbReference type="EMBL" id="KR699593">
    <property type="protein sequence ID" value="AKJ51763.1"/>
    <property type="molecule type" value="Genomic_DNA"/>
</dbReference>
<evidence type="ECO:0000313" key="14">
    <source>
        <dbReference type="EMBL" id="AKJ51687.1"/>
    </source>
</evidence>
<sequence>PIRILRSNAHMREEESSQIGRFSQSVRNSQASGSLREEYLLCMKMHEKGAPHTALAHTHVVRKSHAQASAQ</sequence>
<dbReference type="EMBL" id="KR699601">
    <property type="protein sequence ID" value="AKJ51783.1"/>
    <property type="molecule type" value="Genomic_DNA"/>
</dbReference>
<dbReference type="EMBL" id="KR699579">
    <property type="protein sequence ID" value="AKJ51715.1"/>
    <property type="molecule type" value="Genomic_DNA"/>
</dbReference>
<dbReference type="EMBL" id="KR699570">
    <property type="protein sequence ID" value="AKJ51679.1"/>
    <property type="molecule type" value="Genomic_DNA"/>
</dbReference>
<dbReference type="EMBL" id="KR699575">
    <property type="protein sequence ID" value="AKJ51699.1"/>
    <property type="molecule type" value="Genomic_DNA"/>
</dbReference>
<evidence type="ECO:0000313" key="5">
    <source>
        <dbReference type="EMBL" id="AKJ51651.1"/>
    </source>
</evidence>
<evidence type="ECO:0000313" key="24">
    <source>
        <dbReference type="EMBL" id="AKJ51727.1"/>
    </source>
</evidence>
<evidence type="ECO:0000313" key="30">
    <source>
        <dbReference type="EMBL" id="AKJ51751.1"/>
    </source>
</evidence>
<organism evidence="41">
    <name type="scientific">Carica papaya</name>
    <name type="common">Papaya</name>
    <dbReference type="NCBI Taxonomy" id="3649"/>
    <lineage>
        <taxon>Eukaryota</taxon>
        <taxon>Viridiplantae</taxon>
        <taxon>Streptophyta</taxon>
        <taxon>Embryophyta</taxon>
        <taxon>Tracheophyta</taxon>
        <taxon>Spermatophyta</taxon>
        <taxon>Magnoliopsida</taxon>
        <taxon>eudicotyledons</taxon>
        <taxon>Gunneridae</taxon>
        <taxon>Pentapetalae</taxon>
        <taxon>rosids</taxon>
        <taxon>malvids</taxon>
        <taxon>Brassicales</taxon>
        <taxon>Caricaceae</taxon>
        <taxon>Carica</taxon>
    </lineage>
</organism>
<evidence type="ECO:0000313" key="7">
    <source>
        <dbReference type="EMBL" id="AKJ51659.1"/>
    </source>
</evidence>
<evidence type="ECO:0000313" key="41">
    <source>
        <dbReference type="EMBL" id="AKJ51795.1"/>
    </source>
</evidence>
<evidence type="ECO:0000313" key="8">
    <source>
        <dbReference type="EMBL" id="AKJ51663.1"/>
    </source>
</evidence>
<dbReference type="EMBL" id="KR699565">
    <property type="protein sequence ID" value="AKJ51663.1"/>
    <property type="molecule type" value="Genomic_DNA"/>
</dbReference>
<proteinExistence type="predicted"/>
<name>A0A0G3DHS1_CARPA</name>
<dbReference type="EMBL" id="KR699581">
    <property type="protein sequence ID" value="AKJ51723.1"/>
    <property type="molecule type" value="Genomic_DNA"/>
</dbReference>
<evidence type="ECO:0000313" key="10">
    <source>
        <dbReference type="EMBL" id="AKJ51671.1"/>
    </source>
</evidence>
<dbReference type="EMBL" id="KR699596">
    <property type="protein sequence ID" value="AKJ51767.1"/>
    <property type="molecule type" value="Genomic_DNA"/>
</dbReference>
<evidence type="ECO:0000313" key="21">
    <source>
        <dbReference type="EMBL" id="AKJ51715.1"/>
    </source>
</evidence>
<dbReference type="EMBL" id="KR699571">
    <property type="protein sequence ID" value="AKJ51683.1"/>
    <property type="molecule type" value="Genomic_DNA"/>
</dbReference>
<evidence type="ECO:0000313" key="9">
    <source>
        <dbReference type="EMBL" id="AKJ51667.1"/>
    </source>
</evidence>
<accession>A0A0G3DHS1</accession>
<reference evidence="41" key="1">
    <citation type="journal article" date="2015" name="J. Mol. Evol.">
        <title>The Evolutionary Tempo of Sex Chromosome Degradation in Carica papaya.</title>
        <authorList>
            <person name="Wu M."/>
            <person name="Moore R.C."/>
        </authorList>
    </citation>
    <scope>NUCLEOTIDE SEQUENCE</scope>
    <source>
        <strain evidence="16">Cp114</strain>
        <strain evidence="17">Cp117</strain>
        <strain evidence="18">Cp119</strain>
        <strain evidence="19">Cp126</strain>
        <strain evidence="20">Cp127</strain>
        <strain evidence="21">Cp129</strain>
        <strain evidence="22">Cp130</strain>
        <strain evidence="23">Cp131</strain>
        <strain evidence="24">Cp139</strain>
        <strain evidence="25">Cp141</strain>
        <strain evidence="4">Cp15</strain>
        <strain evidence="26">Cp158</strain>
        <strain evidence="5">Cp16</strain>
        <strain evidence="27">Cp164</strain>
        <strain evidence="28">Cp190</strain>
        <strain evidence="29">Cp193</strain>
        <strain evidence="30">Cp205</strain>
        <strain evidence="31">Cp209</strain>
        <strain evidence="32">Cp216</strain>
        <strain evidence="33">Cp217</strain>
        <strain evidence="6">Cp23</strain>
        <strain evidence="34">Cp230</strain>
        <strain evidence="35">Cp233</strain>
        <strain evidence="36">Cp244</strain>
        <strain evidence="2">Cp4</strain>
        <strain evidence="7">Cp49</strain>
        <strain evidence="8">Cp51</strain>
        <strain evidence="9">Cp56</strain>
        <strain evidence="10">Cp60</strain>
        <strain evidence="11">Cp63</strain>
        <strain evidence="12">Cp68</strain>
        <strain evidence="13">Cp73</strain>
        <strain evidence="14">Cp88</strain>
        <strain evidence="3">Cp9</strain>
        <strain evidence="15">Cp99</strain>
        <strain evidence="37">H11-H</strain>
        <strain evidence="38">H164-H</strain>
        <strain evidence="41">H217-H</strain>
        <strain evidence="39">H918-H</strain>
        <strain evidence="40">SunUp-H</strain>
    </source>
</reference>
<evidence type="ECO:0000313" key="32">
    <source>
        <dbReference type="EMBL" id="AKJ51759.1"/>
    </source>
</evidence>
<dbReference type="EMBL" id="KR699585">
    <property type="protein sequence ID" value="AKJ51739.1"/>
    <property type="molecule type" value="Genomic_DNA"/>
</dbReference>
<gene>
    <name evidence="41" type="ORF">PXCpXYh10Y</name>
</gene>
<evidence type="ECO:0000313" key="16">
    <source>
        <dbReference type="EMBL" id="AKJ51695.1"/>
    </source>
</evidence>
<evidence type="ECO:0000313" key="3">
    <source>
        <dbReference type="EMBL" id="AKJ51643.1"/>
    </source>
</evidence>
<feature type="non-terminal residue" evidence="41">
    <location>
        <position position="71"/>
    </location>
</feature>
<protein>
    <submittedName>
        <fullName evidence="41">PXCpXYh10Y</fullName>
    </submittedName>
</protein>
<evidence type="ECO:0000313" key="33">
    <source>
        <dbReference type="EMBL" id="AKJ51763.1"/>
    </source>
</evidence>
<evidence type="ECO:0000313" key="17">
    <source>
        <dbReference type="EMBL" id="AKJ51699.1"/>
    </source>
</evidence>
<dbReference type="EMBL" id="KR699589">
    <property type="protein sequence ID" value="AKJ51751.1"/>
    <property type="molecule type" value="Genomic_DNA"/>
</dbReference>
<dbReference type="EMBL" id="KR699573">
    <property type="protein sequence ID" value="AKJ51691.1"/>
    <property type="molecule type" value="Genomic_DNA"/>
</dbReference>
<dbReference type="EMBL" id="KR699587">
    <property type="protein sequence ID" value="AKJ51743.1"/>
    <property type="molecule type" value="Genomic_DNA"/>
</dbReference>
<evidence type="ECO:0000313" key="15">
    <source>
        <dbReference type="EMBL" id="AKJ51691.1"/>
    </source>
</evidence>
<dbReference type="EMBL" id="KR699559">
    <property type="protein sequence ID" value="AKJ51643.1"/>
    <property type="molecule type" value="Genomic_DNA"/>
</dbReference>
<evidence type="ECO:0000313" key="20">
    <source>
        <dbReference type="EMBL" id="AKJ51711.1"/>
    </source>
</evidence>
<dbReference type="EMBL" id="KR699599">
    <property type="protein sequence ID" value="AKJ51775.1"/>
    <property type="molecule type" value="Genomic_DNA"/>
</dbReference>
<evidence type="ECO:0000313" key="31">
    <source>
        <dbReference type="EMBL" id="AKJ51755.1"/>
    </source>
</evidence>
<evidence type="ECO:0000313" key="22">
    <source>
        <dbReference type="EMBL" id="AKJ51719.1"/>
    </source>
</evidence>
<dbReference type="EMBL" id="KR699561">
    <property type="protein sequence ID" value="AKJ51651.1"/>
    <property type="molecule type" value="Genomic_DNA"/>
</dbReference>
<dbReference type="EMBL" id="KR699604">
    <property type="protein sequence ID" value="AKJ51795.1"/>
    <property type="molecule type" value="Genomic_DNA"/>
</dbReference>
<evidence type="ECO:0000313" key="26">
    <source>
        <dbReference type="EMBL" id="AKJ51735.1"/>
    </source>
</evidence>
<evidence type="ECO:0000313" key="11">
    <source>
        <dbReference type="EMBL" id="AKJ51675.1"/>
    </source>
</evidence>
<dbReference type="EMBL" id="KR699558">
    <property type="protein sequence ID" value="AKJ51639.1"/>
    <property type="molecule type" value="Genomic_DNA"/>
</dbReference>
<evidence type="ECO:0000313" key="2">
    <source>
        <dbReference type="EMBL" id="AKJ51639.1"/>
    </source>
</evidence>
<feature type="region of interest" description="Disordered" evidence="1">
    <location>
        <begin position="1"/>
        <end position="29"/>
    </location>
</feature>
<dbReference type="EMBL" id="KR699576">
    <property type="protein sequence ID" value="AKJ51703.1"/>
    <property type="molecule type" value="Genomic_DNA"/>
</dbReference>
<feature type="non-terminal residue" evidence="41">
    <location>
        <position position="1"/>
    </location>
</feature>
<dbReference type="EMBL" id="KR699574">
    <property type="protein sequence ID" value="AKJ51695.1"/>
    <property type="molecule type" value="Genomic_DNA"/>
</dbReference>
<dbReference type="EMBL" id="KR699560">
    <property type="protein sequence ID" value="AKJ51647.1"/>
    <property type="molecule type" value="Genomic_DNA"/>
</dbReference>
<dbReference type="EMBL" id="KR699562">
    <property type="protein sequence ID" value="AKJ51655.1"/>
    <property type="molecule type" value="Genomic_DNA"/>
</dbReference>
<dbReference type="EMBL" id="KR699582">
    <property type="protein sequence ID" value="AKJ51727.1"/>
    <property type="molecule type" value="Genomic_DNA"/>
</dbReference>
<evidence type="ECO:0000313" key="18">
    <source>
        <dbReference type="EMBL" id="AKJ51703.1"/>
    </source>
</evidence>
<evidence type="ECO:0000313" key="37">
    <source>
        <dbReference type="EMBL" id="AKJ51779.1"/>
    </source>
</evidence>
<evidence type="ECO:0000313" key="19">
    <source>
        <dbReference type="EMBL" id="AKJ51707.1"/>
    </source>
</evidence>
<dbReference type="EMBL" id="KR699568">
    <property type="protein sequence ID" value="AKJ51671.1"/>
    <property type="molecule type" value="Genomic_DNA"/>
</dbReference>
<evidence type="ECO:0000313" key="6">
    <source>
        <dbReference type="EMBL" id="AKJ51655.1"/>
    </source>
</evidence>
<evidence type="ECO:0000313" key="38">
    <source>
        <dbReference type="EMBL" id="AKJ51783.1"/>
    </source>
</evidence>
<dbReference type="EMBL" id="KR699572">
    <property type="protein sequence ID" value="AKJ51687.1"/>
    <property type="molecule type" value="Genomic_DNA"/>
</dbReference>
<evidence type="ECO:0000313" key="35">
    <source>
        <dbReference type="EMBL" id="AKJ51771.1"/>
    </source>
</evidence>
<dbReference type="EMBL" id="KR699592">
    <property type="protein sequence ID" value="AKJ51759.1"/>
    <property type="molecule type" value="Genomic_DNA"/>
</dbReference>
<dbReference type="EMBL" id="KR699597">
    <property type="protein sequence ID" value="AKJ51771.1"/>
    <property type="molecule type" value="Genomic_DNA"/>
</dbReference>
<evidence type="ECO:0000313" key="36">
    <source>
        <dbReference type="EMBL" id="AKJ51775.1"/>
    </source>
</evidence>
<evidence type="ECO:0000313" key="27">
    <source>
        <dbReference type="EMBL" id="AKJ51739.1"/>
    </source>
</evidence>
<dbReference type="EMBL" id="KR699588">
    <property type="protein sequence ID" value="AKJ51747.1"/>
    <property type="molecule type" value="Genomic_DNA"/>
</dbReference>
<evidence type="ECO:0000313" key="25">
    <source>
        <dbReference type="EMBL" id="AKJ51731.1"/>
    </source>
</evidence>
<evidence type="ECO:0000313" key="23">
    <source>
        <dbReference type="EMBL" id="AKJ51723.1"/>
    </source>
</evidence>